<dbReference type="KEGG" id="cgle:NCTC11432_02230"/>
<keyword evidence="1" id="KW-0732">Signal</keyword>
<accession>A0A3S5E2V1</accession>
<evidence type="ECO:0000313" key="3">
    <source>
        <dbReference type="Proteomes" id="UP000279227"/>
    </source>
</evidence>
<dbReference type="GeneID" id="93020669"/>
<protein>
    <submittedName>
        <fullName evidence="2">Uncharacterized protein</fullName>
    </submittedName>
</protein>
<dbReference type="OrthoDB" id="1242646at2"/>
<gene>
    <name evidence="2" type="ORF">NCTC11432_02230</name>
</gene>
<proteinExistence type="predicted"/>
<dbReference type="EMBL" id="LR134289">
    <property type="protein sequence ID" value="VEE07602.1"/>
    <property type="molecule type" value="Genomic_DNA"/>
</dbReference>
<sequence>MKNNFFMLLCFCVNSFLFSQVGINTSSPETTFEVVGKAEDINHYDGILPPRITGDQLQKKTYNYSKKGAVIFVTTAPSNLSGQVADITEPGLYYFSGYSWKSISNQKEPIEYRIILSFDNSNDDVLTESSKWSEPLNLSSDKNVYLTSSKHYSIGTKKYGGFKGSVTLRKLEGIVNIKFEISRASDAPNVLDDVLFDISGICNEIGYFPKDIVFMQNENSTYVIPVLLQNNTIYIIAGNLNMINSNATGEVQGYSNWIKPHSK</sequence>
<feature type="chain" id="PRO_5018743366" evidence="1">
    <location>
        <begin position="20"/>
        <end position="263"/>
    </location>
</feature>
<evidence type="ECO:0000313" key="2">
    <source>
        <dbReference type="EMBL" id="VEE07602.1"/>
    </source>
</evidence>
<reference evidence="2 3" key="1">
    <citation type="submission" date="2018-12" db="EMBL/GenBank/DDBJ databases">
        <authorList>
            <consortium name="Pathogen Informatics"/>
        </authorList>
    </citation>
    <scope>NUCLEOTIDE SEQUENCE [LARGE SCALE GENOMIC DNA]</scope>
    <source>
        <strain evidence="2 3">NCTC11432</strain>
    </source>
</reference>
<feature type="signal peptide" evidence="1">
    <location>
        <begin position="1"/>
        <end position="19"/>
    </location>
</feature>
<organism evidence="2 3">
    <name type="scientific">Chryseobacterium gleum</name>
    <name type="common">Flavobacterium gleum</name>
    <dbReference type="NCBI Taxonomy" id="250"/>
    <lineage>
        <taxon>Bacteria</taxon>
        <taxon>Pseudomonadati</taxon>
        <taxon>Bacteroidota</taxon>
        <taxon>Flavobacteriia</taxon>
        <taxon>Flavobacteriales</taxon>
        <taxon>Weeksellaceae</taxon>
        <taxon>Chryseobacterium group</taxon>
        <taxon>Chryseobacterium</taxon>
    </lineage>
</organism>
<dbReference type="STRING" id="525257.HMPREF0204_12221"/>
<name>A0A3S5E2V1_CHRGE</name>
<dbReference type="RefSeq" id="WP_002977259.1">
    <property type="nucleotide sequence ID" value="NZ_CP068486.1"/>
</dbReference>
<dbReference type="AlphaFoldDB" id="A0A3S5E2V1"/>
<evidence type="ECO:0000256" key="1">
    <source>
        <dbReference type="SAM" id="SignalP"/>
    </source>
</evidence>
<dbReference type="Proteomes" id="UP000279227">
    <property type="component" value="Chromosome"/>
</dbReference>